<protein>
    <recommendedName>
        <fullName evidence="3">C2H2-type domain-containing protein</fullName>
    </recommendedName>
</protein>
<proteinExistence type="predicted"/>
<dbReference type="RefSeq" id="WP_131345355.1">
    <property type="nucleotide sequence ID" value="NZ_JAAPAP010000004.1"/>
</dbReference>
<dbReference type="AlphaFoldDB" id="A0AA43Z552"/>
<reference evidence="1" key="1">
    <citation type="submission" date="2020-03" db="EMBL/GenBank/DDBJ databases">
        <title>Genome assembly of Azotobacter chroococcum W5.</title>
        <authorList>
            <person name="Kannepalli A."/>
        </authorList>
    </citation>
    <scope>NUCLEOTIDE SEQUENCE</scope>
    <source>
        <strain evidence="1">W5</strain>
    </source>
</reference>
<evidence type="ECO:0000313" key="2">
    <source>
        <dbReference type="Proteomes" id="UP000736384"/>
    </source>
</evidence>
<evidence type="ECO:0008006" key="3">
    <source>
        <dbReference type="Google" id="ProtNLM"/>
    </source>
</evidence>
<comment type="caution">
    <text evidence="1">The sequence shown here is derived from an EMBL/GenBank/DDBJ whole genome shotgun (WGS) entry which is preliminary data.</text>
</comment>
<sequence length="120" mass="13198">MGISTTTVNLPASLVADLLLSTILAKNQKSTNSASGRCRKTAGQFNTHSRTNNSGLLVGEYPKFCKAVCGKRFIVTRETRNVHVFDSKKRLACASQRDYENLKTTLTAQKIAQVEFLGLF</sequence>
<dbReference type="Proteomes" id="UP000736384">
    <property type="component" value="Unassembled WGS sequence"/>
</dbReference>
<gene>
    <name evidence="1" type="ORF">HA520_07360</name>
</gene>
<organism evidence="1 2">
    <name type="scientific">Azotobacter chroococcum</name>
    <dbReference type="NCBI Taxonomy" id="353"/>
    <lineage>
        <taxon>Bacteria</taxon>
        <taxon>Pseudomonadati</taxon>
        <taxon>Pseudomonadota</taxon>
        <taxon>Gammaproteobacteria</taxon>
        <taxon>Pseudomonadales</taxon>
        <taxon>Pseudomonadaceae</taxon>
        <taxon>Azotobacter</taxon>
    </lineage>
</organism>
<name>A0AA43Z552_9GAMM</name>
<dbReference type="EMBL" id="JAAPAP010000004">
    <property type="protein sequence ID" value="NHN77110.1"/>
    <property type="molecule type" value="Genomic_DNA"/>
</dbReference>
<accession>A0AA43Z552</accession>
<evidence type="ECO:0000313" key="1">
    <source>
        <dbReference type="EMBL" id="NHN77110.1"/>
    </source>
</evidence>